<evidence type="ECO:0000313" key="1">
    <source>
        <dbReference type="EMBL" id="KFD47943.1"/>
    </source>
</evidence>
<dbReference type="Proteomes" id="UP000030764">
    <property type="component" value="Unassembled WGS sequence"/>
</dbReference>
<dbReference type="EMBL" id="KL363309">
    <property type="protein sequence ID" value="KFD47943.1"/>
    <property type="molecule type" value="Genomic_DNA"/>
</dbReference>
<name>A0A085LSJ7_9BILA</name>
<dbReference type="AlphaFoldDB" id="A0A085LSJ7"/>
<reference evidence="1 2" key="1">
    <citation type="journal article" date="2014" name="Nat. Genet.">
        <title>Genome and transcriptome of the porcine whipworm Trichuris suis.</title>
        <authorList>
            <person name="Jex A.R."/>
            <person name="Nejsum P."/>
            <person name="Schwarz E.M."/>
            <person name="Hu L."/>
            <person name="Young N.D."/>
            <person name="Hall R.S."/>
            <person name="Korhonen P.K."/>
            <person name="Liao S."/>
            <person name="Thamsborg S."/>
            <person name="Xia J."/>
            <person name="Xu P."/>
            <person name="Wang S."/>
            <person name="Scheerlinck J.P."/>
            <person name="Hofmann A."/>
            <person name="Sternberg P.W."/>
            <person name="Wang J."/>
            <person name="Gasser R.B."/>
        </authorList>
    </citation>
    <scope>NUCLEOTIDE SEQUENCE [LARGE SCALE GENOMIC DNA]</scope>
    <source>
        <strain evidence="1">DCEP-RM93M</strain>
    </source>
</reference>
<accession>A0A085LSJ7</accession>
<gene>
    <name evidence="1" type="ORF">M513_11176</name>
</gene>
<keyword evidence="2" id="KW-1185">Reference proteome</keyword>
<organism evidence="1 2">
    <name type="scientific">Trichuris suis</name>
    <name type="common">pig whipworm</name>
    <dbReference type="NCBI Taxonomy" id="68888"/>
    <lineage>
        <taxon>Eukaryota</taxon>
        <taxon>Metazoa</taxon>
        <taxon>Ecdysozoa</taxon>
        <taxon>Nematoda</taxon>
        <taxon>Enoplea</taxon>
        <taxon>Dorylaimia</taxon>
        <taxon>Trichinellida</taxon>
        <taxon>Trichuridae</taxon>
        <taxon>Trichuris</taxon>
    </lineage>
</organism>
<protein>
    <submittedName>
        <fullName evidence="1">Uncharacterized protein</fullName>
    </submittedName>
</protein>
<evidence type="ECO:0000313" key="2">
    <source>
        <dbReference type="Proteomes" id="UP000030764"/>
    </source>
</evidence>
<sequence length="59" mass="6670">MDMNTWRPRVTVAFLSDYCILIGDSRQDVGEEKVRQAVQFLSKSAKYDMSGFQVPAALV</sequence>
<proteinExistence type="predicted"/>